<sequence>MDSKIRFDFLLIAAIDKIKKAPRGRFFKQINSHKNYYST</sequence>
<gene>
    <name evidence="1" type="ORF">A464_1410</name>
</gene>
<organism evidence="1 2">
    <name type="scientific">Salmonella bongori N268-08</name>
    <dbReference type="NCBI Taxonomy" id="1197719"/>
    <lineage>
        <taxon>Bacteria</taxon>
        <taxon>Pseudomonadati</taxon>
        <taxon>Pseudomonadota</taxon>
        <taxon>Gammaproteobacteria</taxon>
        <taxon>Enterobacterales</taxon>
        <taxon>Enterobacteriaceae</taxon>
        <taxon>Salmonella</taxon>
    </lineage>
</organism>
<protein>
    <submittedName>
        <fullName evidence="1">Uncharacterized protein</fullName>
    </submittedName>
</protein>
<dbReference type="Proteomes" id="UP000015042">
    <property type="component" value="Chromosome"/>
</dbReference>
<dbReference type="PATRIC" id="fig|1197719.3.peg.1405"/>
<evidence type="ECO:0000313" key="1">
    <source>
        <dbReference type="EMBL" id="AGR58596.1"/>
    </source>
</evidence>
<dbReference type="HOGENOM" id="CLU_212556_0_0_6"/>
<dbReference type="EMBL" id="CP006608">
    <property type="protein sequence ID" value="AGR58596.1"/>
    <property type="molecule type" value="Genomic_DNA"/>
</dbReference>
<proteinExistence type="predicted"/>
<dbReference type="KEGG" id="sbz:A464_1410"/>
<reference evidence="1 2" key="1">
    <citation type="submission" date="2013-07" db="EMBL/GenBank/DDBJ databases">
        <title>Genome sequence of Salmonella bongori N268-08 - a rare clinical isolate.</title>
        <authorList>
            <person name="Marti R."/>
            <person name="Hagens S."/>
            <person name="Loessner M.J."/>
            <person name="Klumpp J."/>
        </authorList>
    </citation>
    <scope>NUCLEOTIDE SEQUENCE [LARGE SCALE GENOMIC DNA]</scope>
    <source>
        <strain evidence="1 2">N268-08</strain>
    </source>
</reference>
<dbReference type="AlphaFoldDB" id="S5MPG2"/>
<evidence type="ECO:0000313" key="2">
    <source>
        <dbReference type="Proteomes" id="UP000015042"/>
    </source>
</evidence>
<name>S5MPG2_SALBN</name>
<accession>S5MPG2</accession>